<protein>
    <submittedName>
        <fullName evidence="2">Uncharacterized protein</fullName>
    </submittedName>
</protein>
<dbReference type="RefSeq" id="WP_167221277.1">
    <property type="nucleotide sequence ID" value="NZ_JAAQPH010000002.1"/>
</dbReference>
<dbReference type="Proteomes" id="UP000761264">
    <property type="component" value="Unassembled WGS sequence"/>
</dbReference>
<keyword evidence="1" id="KW-0175">Coiled coil</keyword>
<proteinExistence type="predicted"/>
<accession>A0A967EWN8</accession>
<feature type="coiled-coil region" evidence="1">
    <location>
        <begin position="8"/>
        <end position="65"/>
    </location>
</feature>
<evidence type="ECO:0000313" key="3">
    <source>
        <dbReference type="Proteomes" id="UP000761264"/>
    </source>
</evidence>
<sequence length="823" mass="91174">MADLRKCIDAAKLDRALSQEAAEEYRRRLDEILGEDANVDGPDWHEKQQRAAVRLQKEIERTLHRKRRMRIKQAATTDALRSRLAAAPAKQRDKAAVAVLDFDPTGRHTGSNVAMRHMQARGTAWGLMSDFIDRFRSKHGGLTRNTSGMRDVVKGLFGEATTPEARALAEGIQEARGFLTNRANVAGADIRQRKAWGWVQKHDAETIKRAGVDQWVEFIIPRLDRSKMYNPAGLPMSDREFVMAVRGSFDTLTSDDLAGMAEIPPEAAKWGSPVNRRIHHRELVFRDADAWLQYQEKFGDPDLFGSIVGEIDRLARDVAQMEILGPYPKAALEMMQSQLPKRSKFLDNTFAQVTGQANSPDSRWFASFSSTNRSLITAARLGSAIFVSLADFATNTLTARMNGVPTTRLTAELLRQLNPANGAHRRMAARMGYIAETWAGSQVGAMRLIGEVTGLPPVARITDSVLRLSGLNAWTDGGRSAFKMELVGHMTEEATKPFDQVEPLLRGSMQRHGVTAEMWDMYRQTSIWTDPETGATFIRPEDVWLEIQSMPEGLLKVGERRARFEAAQRIGEMIQTEGHFAVVSPTARSRAIATGGTTPGTFWGEMVRNVTLFKSFAVSFNYLHVSRMLAQRGLRGKAEYMAWIAIGSTVAGAIAEQASQVARGKDPRDMTEARFWVGAVARGGGLGPVGDILYAGVGGKNRFGDSIASSILGPVMGELEAFANLTGGNITELINDGEAKNVGADLVRFAEGLTPGNSLWYSRTAFDRIMKDELVAWIDGEDAERRFRRIERSAKRDFDQRFWWRPGTPVPSRAPDASEAFGN</sequence>
<gene>
    <name evidence="2" type="ORF">HBA54_03145</name>
</gene>
<evidence type="ECO:0000313" key="2">
    <source>
        <dbReference type="EMBL" id="NIA67578.1"/>
    </source>
</evidence>
<reference evidence="2" key="1">
    <citation type="submission" date="2020-03" db="EMBL/GenBank/DDBJ databases">
        <title>Genome of Pelagibius litoralis DSM 21314T.</title>
        <authorList>
            <person name="Wang G."/>
        </authorList>
    </citation>
    <scope>NUCLEOTIDE SEQUENCE</scope>
    <source>
        <strain evidence="2">DSM 21314</strain>
    </source>
</reference>
<keyword evidence="3" id="KW-1185">Reference proteome</keyword>
<comment type="caution">
    <text evidence="2">The sequence shown here is derived from an EMBL/GenBank/DDBJ whole genome shotgun (WGS) entry which is preliminary data.</text>
</comment>
<dbReference type="EMBL" id="JAAQPH010000002">
    <property type="protein sequence ID" value="NIA67578.1"/>
    <property type="molecule type" value="Genomic_DNA"/>
</dbReference>
<evidence type="ECO:0000256" key="1">
    <source>
        <dbReference type="SAM" id="Coils"/>
    </source>
</evidence>
<name>A0A967EWN8_9PROT</name>
<dbReference type="AlphaFoldDB" id="A0A967EWN8"/>
<organism evidence="2 3">
    <name type="scientific">Pelagibius litoralis</name>
    <dbReference type="NCBI Taxonomy" id="374515"/>
    <lineage>
        <taxon>Bacteria</taxon>
        <taxon>Pseudomonadati</taxon>
        <taxon>Pseudomonadota</taxon>
        <taxon>Alphaproteobacteria</taxon>
        <taxon>Rhodospirillales</taxon>
        <taxon>Rhodovibrionaceae</taxon>
        <taxon>Pelagibius</taxon>
    </lineage>
</organism>